<reference evidence="4" key="2">
    <citation type="submission" date="2025-05" db="UniProtKB">
        <authorList>
            <consortium name="EnsemblMetazoa"/>
        </authorList>
    </citation>
    <scope>IDENTIFICATION</scope>
    <source>
        <strain evidence="4">Foshan</strain>
    </source>
</reference>
<keyword evidence="5" id="KW-1185">Reference proteome</keyword>
<dbReference type="GeneID" id="109433112"/>
<evidence type="ECO:0000256" key="2">
    <source>
        <dbReference type="SAM" id="Coils"/>
    </source>
</evidence>
<reference evidence="5" key="1">
    <citation type="journal article" date="2015" name="Proc. Natl. Acad. Sci. U.S.A.">
        <title>Genome sequence of the Asian Tiger mosquito, Aedes albopictus, reveals insights into its biology, genetics, and evolution.</title>
        <authorList>
            <person name="Chen X.G."/>
            <person name="Jiang X."/>
            <person name="Gu J."/>
            <person name="Xu M."/>
            <person name="Wu Y."/>
            <person name="Deng Y."/>
            <person name="Zhang C."/>
            <person name="Bonizzoni M."/>
            <person name="Dermauw W."/>
            <person name="Vontas J."/>
            <person name="Armbruster P."/>
            <person name="Huang X."/>
            <person name="Yang Y."/>
            <person name="Zhang H."/>
            <person name="He W."/>
            <person name="Peng H."/>
            <person name="Liu Y."/>
            <person name="Wu K."/>
            <person name="Chen J."/>
            <person name="Lirakis M."/>
            <person name="Topalis P."/>
            <person name="Van Leeuwen T."/>
            <person name="Hall A.B."/>
            <person name="Jiang X."/>
            <person name="Thorpe C."/>
            <person name="Mueller R.L."/>
            <person name="Sun C."/>
            <person name="Waterhouse R.M."/>
            <person name="Yan G."/>
            <person name="Tu Z.J."/>
            <person name="Fang X."/>
            <person name="James A.A."/>
        </authorList>
    </citation>
    <scope>NUCLEOTIDE SEQUENCE [LARGE SCALE GENOMIC DNA]</scope>
    <source>
        <strain evidence="5">Foshan</strain>
    </source>
</reference>
<dbReference type="EnsemblMetazoa" id="AALFPA23_000269.R37930">
    <property type="protein sequence ID" value="AALFPA23_000269.P37930"/>
    <property type="gene ID" value="AALFPA23_000269"/>
</dbReference>
<accession>A0ABM1XJR6</accession>
<evidence type="ECO:0008006" key="6">
    <source>
        <dbReference type="Google" id="ProtNLM"/>
    </source>
</evidence>
<proteinExistence type="predicted"/>
<dbReference type="Pfam" id="PF10186">
    <property type="entry name" value="ATG14"/>
    <property type="match status" value="1"/>
</dbReference>
<evidence type="ECO:0000256" key="3">
    <source>
        <dbReference type="SAM" id="MobiDB-lite"/>
    </source>
</evidence>
<dbReference type="InterPro" id="IPR018791">
    <property type="entry name" value="UV_resistance/autophagy_Atg14"/>
</dbReference>
<dbReference type="PANTHER" id="PTHR15157">
    <property type="entry name" value="UV RADIATION RESISTANCE-ASSOCIATED GENE PROTEIN"/>
    <property type="match status" value="1"/>
</dbReference>
<feature type="compositionally biased region" description="Polar residues" evidence="3">
    <location>
        <begin position="643"/>
        <end position="653"/>
    </location>
</feature>
<keyword evidence="1 2" id="KW-0175">Coiled coil</keyword>
<dbReference type="RefSeq" id="XP_019565050.3">
    <property type="nucleotide sequence ID" value="XM_019709505.3"/>
</dbReference>
<evidence type="ECO:0000313" key="5">
    <source>
        <dbReference type="Proteomes" id="UP000069940"/>
    </source>
</evidence>
<organism evidence="4 5">
    <name type="scientific">Aedes albopictus</name>
    <name type="common">Asian tiger mosquito</name>
    <name type="synonym">Stegomyia albopicta</name>
    <dbReference type="NCBI Taxonomy" id="7160"/>
    <lineage>
        <taxon>Eukaryota</taxon>
        <taxon>Metazoa</taxon>
        <taxon>Ecdysozoa</taxon>
        <taxon>Arthropoda</taxon>
        <taxon>Hexapoda</taxon>
        <taxon>Insecta</taxon>
        <taxon>Pterygota</taxon>
        <taxon>Neoptera</taxon>
        <taxon>Endopterygota</taxon>
        <taxon>Diptera</taxon>
        <taxon>Nematocera</taxon>
        <taxon>Culicoidea</taxon>
        <taxon>Culicidae</taxon>
        <taxon>Culicinae</taxon>
        <taxon>Aedini</taxon>
        <taxon>Aedes</taxon>
        <taxon>Stegomyia</taxon>
    </lineage>
</organism>
<feature type="coiled-coil region" evidence="2">
    <location>
        <begin position="361"/>
        <end position="409"/>
    </location>
</feature>
<evidence type="ECO:0000256" key="1">
    <source>
        <dbReference type="ARBA" id="ARBA00023054"/>
    </source>
</evidence>
<protein>
    <recommendedName>
        <fullName evidence="6">UV radiation resistance-associated gene protein</fullName>
    </recommendedName>
</protein>
<dbReference type="PANTHER" id="PTHR15157:SF5">
    <property type="entry name" value="UV RADIATION RESISTANCE-ASSOCIATED GENE PROTEIN"/>
    <property type="match status" value="1"/>
</dbReference>
<feature type="region of interest" description="Disordered" evidence="3">
    <location>
        <begin position="643"/>
        <end position="667"/>
    </location>
</feature>
<name>A0ABM1XJR6_AEDAL</name>
<dbReference type="Proteomes" id="UP000069940">
    <property type="component" value="Unassembled WGS sequence"/>
</dbReference>
<evidence type="ECO:0000313" key="4">
    <source>
        <dbReference type="EnsemblMetazoa" id="AALFPA23_000269.P37930"/>
    </source>
</evidence>
<sequence>MKMFDRPRCRDWSPLSTQQLRLRSLIQISGHNIVCDRPKCTVYFTLHTTTMSAPFYTSEKLDIHSNIIWPEINCPMTVKSSLRCVCVRVWQHNTRSQDEAGACLENEDKLLFLWGVYFSGLVPLARRSEKRLKENTLVFQMHGGYFTSAEYILDGEEENRSASVAPAKTPTANSDGTQLGLLPAVNNDPLCDNSSSSPSWYSPSSALNVECKISKIGGGLSSTLSLGQQLRSSSPDEQSLFIVRTTVSPTPTEVETNLKIRYLFMEFFKAEVRPSYNIQRLLAVQERQRRIRYESESAKELTDRICMKSAYCLNLELFSDKQLVYRSSLSSQQNRSGMGKQLSRLLYQEKEPIKPEILLKAQELRRQIERARFRCRILAQEKERLRGSIRQLQQKLNQMIDANIETESTLMESYRNYGKEKEVLYQQKLAYANEKECYQELREKVLIARHRLLRGLNEIYCITKNNNGTCTVNDIALPNAESYTDATPALALSVALGYVAHAVMMCSSILNIPLRNPIKYEGSRSKMVDCIKVLPTADREFPLYSRSGPPTNALLYAVFLLNQNISQLKYYLCLSRGDPRATLANLYDILNVPSINVLGRSIEEPFQAVPTNISGSSSVNLDVPDAFNQLSVTDLKETKSSTRISRSVDTYSDSSREDEKRNGKFASDPILAQGQLQVTGFEKKKNI</sequence>